<feature type="transmembrane region" description="Helical" evidence="1">
    <location>
        <begin position="14"/>
        <end position="33"/>
    </location>
</feature>
<keyword evidence="1" id="KW-0812">Transmembrane</keyword>
<evidence type="ECO:0000313" key="4">
    <source>
        <dbReference type="Proteomes" id="UP000001879"/>
    </source>
</evidence>
<dbReference type="KEGG" id="nmg:Nmag_0370"/>
<reference evidence="3 5" key="3">
    <citation type="journal article" date="2014" name="PLoS Genet.">
        <title>Phylogenetically driven sequencing of extremely halophilic archaea reveals strategies for static and dynamic osmo-response.</title>
        <authorList>
            <person name="Becker E.A."/>
            <person name="Seitzer P.M."/>
            <person name="Tritt A."/>
            <person name="Larsen D."/>
            <person name="Krusor M."/>
            <person name="Yao A.I."/>
            <person name="Wu D."/>
            <person name="Madern D."/>
            <person name="Eisen J.A."/>
            <person name="Darling A.E."/>
            <person name="Facciotti M.T."/>
        </authorList>
    </citation>
    <scope>NUCLEOTIDE SEQUENCE [LARGE SCALE GENOMIC DNA]</scope>
    <source>
        <strain evidence="5">ATCC 43099 / DSM 3394 / CCM 3739 / CIP 104546 / IAM 13178 / JCM 8861 / NBRC 102185 / NCIMB 2190 / MS3</strain>
        <strain evidence="3">MS-3</strain>
    </source>
</reference>
<dbReference type="PaxDb" id="547559-Nmag_0370"/>
<gene>
    <name evidence="2" type="ordered locus">Nmag_0370</name>
    <name evidence="3" type="ORF">C500_02270</name>
</gene>
<dbReference type="EMBL" id="CP001932">
    <property type="protein sequence ID" value="ADD03960.1"/>
    <property type="molecule type" value="Genomic_DNA"/>
</dbReference>
<dbReference type="AlphaFoldDB" id="D3SXS0"/>
<protein>
    <submittedName>
        <fullName evidence="2">Uncharacterized protein</fullName>
    </submittedName>
</protein>
<dbReference type="Proteomes" id="UP000011543">
    <property type="component" value="Unassembled WGS sequence"/>
</dbReference>
<dbReference type="EMBL" id="AOHS01000009">
    <property type="protein sequence ID" value="ELY33620.1"/>
    <property type="molecule type" value="Genomic_DNA"/>
</dbReference>
<sequence>MAHEVRDVIGIEQVLILALGISMIIVGVAGLVWF</sequence>
<accession>D3SXS0</accession>
<evidence type="ECO:0000313" key="2">
    <source>
        <dbReference type="EMBL" id="ADD03960.1"/>
    </source>
</evidence>
<keyword evidence="1" id="KW-1133">Transmembrane helix</keyword>
<proteinExistence type="predicted"/>
<organism evidence="2 4">
    <name type="scientific">Natrialba magadii (strain ATCC 43099 / DSM 3394 / CCM 3739 / CIP 104546 / IAM 13178 / JCM 8861 / NBRC 102185 / NCIMB 2190 / MS3)</name>
    <name type="common">Natronobacterium magadii</name>
    <dbReference type="NCBI Taxonomy" id="547559"/>
    <lineage>
        <taxon>Archaea</taxon>
        <taxon>Methanobacteriati</taxon>
        <taxon>Methanobacteriota</taxon>
        <taxon>Stenosarchaea group</taxon>
        <taxon>Halobacteria</taxon>
        <taxon>Halobacteriales</taxon>
        <taxon>Natrialbaceae</taxon>
        <taxon>Natrialba</taxon>
    </lineage>
</organism>
<reference evidence="4" key="1">
    <citation type="submission" date="2010-02" db="EMBL/GenBank/DDBJ databases">
        <title>Complete sequence of chromosome of Natrialba magadii ATCC 43099.</title>
        <authorList>
            <consortium name="US DOE Joint Genome Institute"/>
            <person name="Lucas S."/>
            <person name="Copeland A."/>
            <person name="Lapidus A."/>
            <person name="Cheng J.-F."/>
            <person name="Bruce D."/>
            <person name="Goodwin L."/>
            <person name="Pitluck S."/>
            <person name="Davenport K."/>
            <person name="Saunders E."/>
            <person name="Detter J.C."/>
            <person name="Han C."/>
            <person name="Tapia R."/>
            <person name="Land M."/>
            <person name="Hauser L."/>
            <person name="Kyrpides N."/>
            <person name="Mikhailova N."/>
            <person name="De Castro R.E."/>
            <person name="Maupin-Furlow J.A."/>
            <person name="Woyke T."/>
        </authorList>
    </citation>
    <scope>NUCLEOTIDE SEQUENCE [LARGE SCALE GENOMIC DNA]</scope>
    <source>
        <strain evidence="4">ATCC 43099 / DSM 3394 / CCM 3739 / CIP 104546 / IAM 13178 / JCM 8861 / NBRC 102185 / NCIMB 2190 / MS3</strain>
    </source>
</reference>
<evidence type="ECO:0000313" key="3">
    <source>
        <dbReference type="EMBL" id="ELY33620.1"/>
    </source>
</evidence>
<evidence type="ECO:0000256" key="1">
    <source>
        <dbReference type="SAM" id="Phobius"/>
    </source>
</evidence>
<keyword evidence="4" id="KW-1185">Reference proteome</keyword>
<evidence type="ECO:0000313" key="5">
    <source>
        <dbReference type="Proteomes" id="UP000011543"/>
    </source>
</evidence>
<reference evidence="2 4" key="2">
    <citation type="journal article" date="2012" name="BMC Genomics">
        <title>A comparative genomics perspective on the genetic content of the alkaliphilic haloarchaeon Natrialba magadii ATCC 43099T.</title>
        <authorList>
            <person name="Siddaramappa S."/>
            <person name="Challacombe J.F."/>
            <person name="Decastro R.E."/>
            <person name="Pfeiffer F."/>
            <person name="Sastre D.E."/>
            <person name="Gimenez M.I."/>
            <person name="Paggi R.A."/>
            <person name="Detter J.C."/>
            <person name="Davenport K.W."/>
            <person name="Goodwin L.A."/>
            <person name="Kyrpides N."/>
            <person name="Tapia R."/>
            <person name="Pitluck S."/>
            <person name="Lucas S."/>
            <person name="Woyke T."/>
            <person name="Maupin-Furlow J.A."/>
        </authorList>
    </citation>
    <scope>NUCLEOTIDE SEQUENCE [LARGE SCALE GENOMIC DNA]</scope>
    <source>
        <strain evidence="2">ATCC 43099</strain>
        <strain evidence="4">ATCC 43099 / DSM 3394 / CCM 3739 / CIP 104546 / IAM 13178 / JCM 8861 / NBRC 102185 / NCIMB 2190 / MS3</strain>
    </source>
</reference>
<reference evidence="2" key="4">
    <citation type="submission" date="2016-09" db="EMBL/GenBank/DDBJ databases">
        <authorList>
            <person name="Pfeiffer F."/>
        </authorList>
    </citation>
    <scope>NUCLEOTIDE SEQUENCE</scope>
    <source>
        <strain evidence="2">ATCC 43099</strain>
    </source>
</reference>
<keyword evidence="1" id="KW-0472">Membrane</keyword>
<dbReference type="HOGENOM" id="CLU_220702_0_0_2"/>
<name>D3SXS0_NATMM</name>
<dbReference type="Proteomes" id="UP000001879">
    <property type="component" value="Chromosome"/>
</dbReference>